<comment type="caution">
    <text evidence="1">The sequence shown here is derived from an EMBL/GenBank/DDBJ whole genome shotgun (WGS) entry which is preliminary data.</text>
</comment>
<evidence type="ECO:0000313" key="1">
    <source>
        <dbReference type="EMBL" id="KAH7861222.1"/>
    </source>
</evidence>
<gene>
    <name evidence="1" type="ORF">Vadar_023311</name>
</gene>
<accession>A0ACB7Z8A4</accession>
<reference evidence="1 2" key="1">
    <citation type="journal article" date="2021" name="Hortic Res">
        <title>High-quality reference genome and annotation aids understanding of berry development for evergreen blueberry (Vaccinium darrowii).</title>
        <authorList>
            <person name="Yu J."/>
            <person name="Hulse-Kemp A.M."/>
            <person name="Babiker E."/>
            <person name="Staton M."/>
        </authorList>
    </citation>
    <scope>NUCLEOTIDE SEQUENCE [LARGE SCALE GENOMIC DNA]</scope>
    <source>
        <strain evidence="2">cv. NJ 8807/NJ 8810</strain>
        <tissue evidence="1">Young leaf</tissue>
    </source>
</reference>
<organism evidence="1 2">
    <name type="scientific">Vaccinium darrowii</name>
    <dbReference type="NCBI Taxonomy" id="229202"/>
    <lineage>
        <taxon>Eukaryota</taxon>
        <taxon>Viridiplantae</taxon>
        <taxon>Streptophyta</taxon>
        <taxon>Embryophyta</taxon>
        <taxon>Tracheophyta</taxon>
        <taxon>Spermatophyta</taxon>
        <taxon>Magnoliopsida</taxon>
        <taxon>eudicotyledons</taxon>
        <taxon>Gunneridae</taxon>
        <taxon>Pentapetalae</taxon>
        <taxon>asterids</taxon>
        <taxon>Ericales</taxon>
        <taxon>Ericaceae</taxon>
        <taxon>Vaccinioideae</taxon>
        <taxon>Vaccinieae</taxon>
        <taxon>Vaccinium</taxon>
    </lineage>
</organism>
<dbReference type="EMBL" id="CM037154">
    <property type="protein sequence ID" value="KAH7861222.1"/>
    <property type="molecule type" value="Genomic_DNA"/>
</dbReference>
<protein>
    <submittedName>
        <fullName evidence="1">Uncharacterized protein</fullName>
    </submittedName>
</protein>
<dbReference type="Proteomes" id="UP000828048">
    <property type="component" value="Chromosome 4"/>
</dbReference>
<name>A0ACB7Z8A4_9ERIC</name>
<sequence length="236" mass="27270">MVACVIQFMSSKTASFIKWNDEGHTKDGCMCHPVYSPAWHTFDFQHNEFATDPRNVRLGLVFDGFNHFGTMSVAHSTWLVILMSYNLPPWMGMKQLYFMLSLLILGCSALGNNMDVYLQPLIKELKELCEVKVDTHDASTNQNFEMHVALMWTISGFPTYANLSSWSTKGRLTCPSCHKDTCSSWLKYSRKHIYVDHRRFLEDNHVLDEINMSFNGKEECRKAPCRLNRVYDTRGC</sequence>
<evidence type="ECO:0000313" key="2">
    <source>
        <dbReference type="Proteomes" id="UP000828048"/>
    </source>
</evidence>
<proteinExistence type="predicted"/>
<keyword evidence="2" id="KW-1185">Reference proteome</keyword>